<dbReference type="Proteomes" id="UP000199026">
    <property type="component" value="Unassembled WGS sequence"/>
</dbReference>
<dbReference type="STRING" id="576131.SAMN05444486_104140"/>
<name>A0A1H3N3Q0_9RHOB</name>
<dbReference type="EMBL" id="FNPR01000004">
    <property type="protein sequence ID" value="SDY83105.1"/>
    <property type="molecule type" value="Genomic_DNA"/>
</dbReference>
<dbReference type="SUPFAM" id="SSF51120">
    <property type="entry name" value="beta-Roll"/>
    <property type="match status" value="1"/>
</dbReference>
<gene>
    <name evidence="1" type="ORF">SAMN05444486_104140</name>
</gene>
<dbReference type="InterPro" id="IPR011049">
    <property type="entry name" value="Serralysin-like_metalloprot_C"/>
</dbReference>
<organism evidence="1 2">
    <name type="scientific">Lentibacter algarum</name>
    <dbReference type="NCBI Taxonomy" id="576131"/>
    <lineage>
        <taxon>Bacteria</taxon>
        <taxon>Pseudomonadati</taxon>
        <taxon>Pseudomonadota</taxon>
        <taxon>Alphaproteobacteria</taxon>
        <taxon>Rhodobacterales</taxon>
        <taxon>Roseobacteraceae</taxon>
        <taxon>Lentibacter</taxon>
    </lineage>
</organism>
<feature type="non-terminal residue" evidence="1">
    <location>
        <position position="201"/>
    </location>
</feature>
<proteinExistence type="predicted"/>
<reference evidence="1 2" key="1">
    <citation type="submission" date="2016-10" db="EMBL/GenBank/DDBJ databases">
        <authorList>
            <person name="de Groot N.N."/>
        </authorList>
    </citation>
    <scope>NUCLEOTIDE SEQUENCE [LARGE SCALE GENOMIC DNA]</scope>
    <source>
        <strain evidence="1 2">DSM 24677</strain>
    </source>
</reference>
<protein>
    <submittedName>
        <fullName evidence="1">Uncharacterized protein</fullName>
    </submittedName>
</protein>
<sequence length="201" mass="19455">MIQKESKPSATSKLVKAWEAKNAKRAVKASGATLMALSLSACGGSDDVAVVVDETPAAPVNQALSLTVGVDAATAGAGDDTITGDSAATTEAGATVNNNTFTALDAIDGGAGSDTLNITQVAAFTIPAGVTVVNVETANITSSLTVTANTSTWTGLTALNTTGVGAQTITAAAGTDVSVTASTHAAAAVAVNGGDDVSVTT</sequence>
<evidence type="ECO:0000313" key="2">
    <source>
        <dbReference type="Proteomes" id="UP000199026"/>
    </source>
</evidence>
<dbReference type="AlphaFoldDB" id="A0A1H3N3Q0"/>
<accession>A0A1H3N3Q0</accession>
<keyword evidence="2" id="KW-1185">Reference proteome</keyword>
<evidence type="ECO:0000313" key="1">
    <source>
        <dbReference type="EMBL" id="SDY83105.1"/>
    </source>
</evidence>